<proteinExistence type="predicted"/>
<accession>A0AAJ5D7I7</accession>
<dbReference type="AlphaFoldDB" id="A0AAJ5D7I7"/>
<protein>
    <submittedName>
        <fullName evidence="2">Uncharacterized protein</fullName>
    </submittedName>
</protein>
<gene>
    <name evidence="2" type="ORF">NCTC10338_00112</name>
</gene>
<reference evidence="2 3" key="1">
    <citation type="submission" date="2018-06" db="EMBL/GenBank/DDBJ databases">
        <authorList>
            <consortium name="Pathogen Informatics"/>
            <person name="Doyle S."/>
        </authorList>
    </citation>
    <scope>NUCLEOTIDE SEQUENCE [LARGE SCALE GENOMIC DNA]</scope>
    <source>
        <strain evidence="2 3">NCTC10338</strain>
    </source>
</reference>
<comment type="caution">
    <text evidence="2">The sequence shown here is derived from an EMBL/GenBank/DDBJ whole genome shotgun (WGS) entry which is preliminary data.</text>
</comment>
<feature type="coiled-coil region" evidence="1">
    <location>
        <begin position="13"/>
        <end position="50"/>
    </location>
</feature>
<organism evidence="2 3">
    <name type="scientific">Lysinibacillus sphaericus</name>
    <name type="common">Bacillus sphaericus</name>
    <dbReference type="NCBI Taxonomy" id="1421"/>
    <lineage>
        <taxon>Bacteria</taxon>
        <taxon>Bacillati</taxon>
        <taxon>Bacillota</taxon>
        <taxon>Bacilli</taxon>
        <taxon>Bacillales</taxon>
        <taxon>Bacillaceae</taxon>
        <taxon>Lysinibacillus</taxon>
    </lineage>
</organism>
<evidence type="ECO:0000313" key="2">
    <source>
        <dbReference type="EMBL" id="SUV15093.1"/>
    </source>
</evidence>
<evidence type="ECO:0000256" key="1">
    <source>
        <dbReference type="SAM" id="Coils"/>
    </source>
</evidence>
<name>A0AAJ5D7I7_LYSSH</name>
<dbReference type="Proteomes" id="UP000255295">
    <property type="component" value="Unassembled WGS sequence"/>
</dbReference>
<dbReference type="RefSeq" id="WP_158694872.1">
    <property type="nucleotide sequence ID" value="NZ_BJNS01000014.1"/>
</dbReference>
<dbReference type="EMBL" id="UFSZ01000001">
    <property type="protein sequence ID" value="SUV15093.1"/>
    <property type="molecule type" value="Genomic_DNA"/>
</dbReference>
<sequence length="54" mass="6151">MKKKMITIDAKGLEQLSQLLHDTTTLAEQLQKKIDEISNLELEIAIQKTKNQVS</sequence>
<dbReference type="GeneID" id="48279126"/>
<keyword evidence="1" id="KW-0175">Coiled coil</keyword>
<evidence type="ECO:0000313" key="3">
    <source>
        <dbReference type="Proteomes" id="UP000255295"/>
    </source>
</evidence>